<dbReference type="SUPFAM" id="SSF52317">
    <property type="entry name" value="Class I glutamine amidotransferase-like"/>
    <property type="match status" value="1"/>
</dbReference>
<dbReference type="Pfam" id="PF01965">
    <property type="entry name" value="DJ-1_PfpI"/>
    <property type="match status" value="1"/>
</dbReference>
<dbReference type="PANTHER" id="PTHR48094:SF12">
    <property type="entry name" value="PARKINSON DISEASE PROTEIN 7 HOMOLOG"/>
    <property type="match status" value="1"/>
</dbReference>
<evidence type="ECO:0000313" key="3">
    <source>
        <dbReference type="Proteomes" id="UP000230154"/>
    </source>
</evidence>
<dbReference type="InterPro" id="IPR029062">
    <property type="entry name" value="Class_I_gatase-like"/>
</dbReference>
<accession>A0A2H0TTU4</accession>
<dbReference type="Gene3D" id="3.40.50.880">
    <property type="match status" value="1"/>
</dbReference>
<dbReference type="InterPro" id="IPR050325">
    <property type="entry name" value="Prot/Nucl_acid_deglycase"/>
</dbReference>
<dbReference type="PANTHER" id="PTHR48094">
    <property type="entry name" value="PROTEIN/NUCLEIC ACID DEGLYCASE DJ-1-RELATED"/>
    <property type="match status" value="1"/>
</dbReference>
<dbReference type="EMBL" id="PFCB01000003">
    <property type="protein sequence ID" value="PIR74827.1"/>
    <property type="molecule type" value="Genomic_DNA"/>
</dbReference>
<evidence type="ECO:0000313" key="2">
    <source>
        <dbReference type="EMBL" id="PIR74827.1"/>
    </source>
</evidence>
<gene>
    <name evidence="2" type="ORF">COU35_00365</name>
</gene>
<dbReference type="Proteomes" id="UP000230154">
    <property type="component" value="Unassembled WGS sequence"/>
</dbReference>
<protein>
    <recommendedName>
        <fullName evidence="1">DJ-1/PfpI domain-containing protein</fullName>
    </recommendedName>
</protein>
<comment type="caution">
    <text evidence="2">The sequence shown here is derived from an EMBL/GenBank/DDBJ whole genome shotgun (WGS) entry which is preliminary data.</text>
</comment>
<dbReference type="InterPro" id="IPR002818">
    <property type="entry name" value="DJ-1/PfpI"/>
</dbReference>
<dbReference type="GO" id="GO:0005737">
    <property type="term" value="C:cytoplasm"/>
    <property type="evidence" value="ECO:0007669"/>
    <property type="project" value="TreeGrafter"/>
</dbReference>
<reference evidence="3" key="1">
    <citation type="submission" date="2017-09" db="EMBL/GenBank/DDBJ databases">
        <title>Depth-based differentiation of microbial function through sediment-hosted aquifers and enrichment of novel symbionts in the deep terrestrial subsurface.</title>
        <authorList>
            <person name="Probst A.J."/>
            <person name="Ladd B."/>
            <person name="Jarett J.K."/>
            <person name="Geller-Mcgrath D.E."/>
            <person name="Sieber C.M.K."/>
            <person name="Emerson J.B."/>
            <person name="Anantharaman K."/>
            <person name="Thomas B.C."/>
            <person name="Malmstrom R."/>
            <person name="Stieglmeier M."/>
            <person name="Klingl A."/>
            <person name="Woyke T."/>
            <person name="Ryan C.M."/>
            <person name="Banfield J.F."/>
        </authorList>
    </citation>
    <scope>NUCLEOTIDE SEQUENCE [LARGE SCALE GENOMIC DNA]</scope>
</reference>
<proteinExistence type="predicted"/>
<name>A0A2H0TTU4_9BACT</name>
<sequence>MKKIVLIIAHEGFQHLEYRVPKRIIEDAGMQVLTASDAPGNARGKDGSNQLVDLLLTEVNPTDYDGVFVIGGPGALKHLDNQETNRIVNEAMILGKPYGSICISSRILAKAHVLTEKKATGWDGDNELAGIFSQNNVAYVREPVVIDGNAVTAVGPEAAEEFGHAIVNVLGV</sequence>
<feature type="domain" description="DJ-1/PfpI" evidence="1">
    <location>
        <begin position="2"/>
        <end position="167"/>
    </location>
</feature>
<organism evidence="2 3">
    <name type="scientific">Candidatus Magasanikbacteria bacterium CG10_big_fil_rev_8_21_14_0_10_47_10</name>
    <dbReference type="NCBI Taxonomy" id="1974652"/>
    <lineage>
        <taxon>Bacteria</taxon>
        <taxon>Candidatus Magasanikiibacteriota</taxon>
    </lineage>
</organism>
<dbReference type="AlphaFoldDB" id="A0A2H0TTU4"/>
<evidence type="ECO:0000259" key="1">
    <source>
        <dbReference type="Pfam" id="PF01965"/>
    </source>
</evidence>